<dbReference type="Pfam" id="PF05056">
    <property type="entry name" value="DUF674"/>
    <property type="match status" value="2"/>
</dbReference>
<dbReference type="EMBL" id="CM000138">
    <property type="protein sequence ID" value="EAZ10586.1"/>
    <property type="molecule type" value="Genomic_DNA"/>
</dbReference>
<feature type="compositionally biased region" description="Basic and acidic residues" evidence="1">
    <location>
        <begin position="241"/>
        <end position="256"/>
    </location>
</feature>
<feature type="region of interest" description="Disordered" evidence="1">
    <location>
        <begin position="231"/>
        <end position="275"/>
    </location>
</feature>
<dbReference type="PANTHER" id="PTHR33103">
    <property type="entry name" value="OS01G0153900 PROTEIN"/>
    <property type="match status" value="1"/>
</dbReference>
<evidence type="ECO:0008006" key="3">
    <source>
        <dbReference type="Google" id="ProtNLM"/>
    </source>
</evidence>
<reference evidence="2" key="1">
    <citation type="journal article" date="2005" name="PLoS Biol.">
        <title>The genomes of Oryza sativa: a history of duplications.</title>
        <authorList>
            <person name="Yu J."/>
            <person name="Wang J."/>
            <person name="Lin W."/>
            <person name="Li S."/>
            <person name="Li H."/>
            <person name="Zhou J."/>
            <person name="Ni P."/>
            <person name="Dong W."/>
            <person name="Hu S."/>
            <person name="Zeng C."/>
            <person name="Zhang J."/>
            <person name="Zhang Y."/>
            <person name="Li R."/>
            <person name="Xu Z."/>
            <person name="Li S."/>
            <person name="Li X."/>
            <person name="Zheng H."/>
            <person name="Cong L."/>
            <person name="Lin L."/>
            <person name="Yin J."/>
            <person name="Geng J."/>
            <person name="Li G."/>
            <person name="Shi J."/>
            <person name="Liu J."/>
            <person name="Lv H."/>
            <person name="Li J."/>
            <person name="Wang J."/>
            <person name="Deng Y."/>
            <person name="Ran L."/>
            <person name="Shi X."/>
            <person name="Wang X."/>
            <person name="Wu Q."/>
            <person name="Li C."/>
            <person name="Ren X."/>
            <person name="Wang J."/>
            <person name="Wang X."/>
            <person name="Li D."/>
            <person name="Liu D."/>
            <person name="Zhang X."/>
            <person name="Ji Z."/>
            <person name="Zhao W."/>
            <person name="Sun Y."/>
            <person name="Zhang Z."/>
            <person name="Bao J."/>
            <person name="Han Y."/>
            <person name="Dong L."/>
            <person name="Ji J."/>
            <person name="Chen P."/>
            <person name="Wu S."/>
            <person name="Liu J."/>
            <person name="Xiao Y."/>
            <person name="Bu D."/>
            <person name="Tan J."/>
            <person name="Yang L."/>
            <person name="Ye C."/>
            <person name="Zhang J."/>
            <person name="Xu J."/>
            <person name="Zhou Y."/>
            <person name="Yu Y."/>
            <person name="Zhang B."/>
            <person name="Zhuang S."/>
            <person name="Wei H."/>
            <person name="Liu B."/>
            <person name="Lei M."/>
            <person name="Yu H."/>
            <person name="Li Y."/>
            <person name="Xu H."/>
            <person name="Wei S."/>
            <person name="He X."/>
            <person name="Fang L."/>
            <person name="Zhang Z."/>
            <person name="Zhang Y."/>
            <person name="Huang X."/>
            <person name="Su Z."/>
            <person name="Tong W."/>
            <person name="Li J."/>
            <person name="Tong Z."/>
            <person name="Li S."/>
            <person name="Ye J."/>
            <person name="Wang L."/>
            <person name="Fang L."/>
            <person name="Lei T."/>
            <person name="Chen C."/>
            <person name="Chen H."/>
            <person name="Xu Z."/>
            <person name="Li H."/>
            <person name="Huang H."/>
            <person name="Zhang F."/>
            <person name="Xu H."/>
            <person name="Li N."/>
            <person name="Zhao C."/>
            <person name="Li S."/>
            <person name="Dong L."/>
            <person name="Huang Y."/>
            <person name="Li L."/>
            <person name="Xi Y."/>
            <person name="Qi Q."/>
            <person name="Li W."/>
            <person name="Zhang B."/>
            <person name="Hu W."/>
            <person name="Zhang Y."/>
            <person name="Tian X."/>
            <person name="Jiao Y."/>
            <person name="Liang X."/>
            <person name="Jin J."/>
            <person name="Gao L."/>
            <person name="Zheng W."/>
            <person name="Hao B."/>
            <person name="Liu S."/>
            <person name="Wang W."/>
            <person name="Yuan L."/>
            <person name="Cao M."/>
            <person name="McDermott J."/>
            <person name="Samudrala R."/>
            <person name="Wang J."/>
            <person name="Wong G.K."/>
            <person name="Yang H."/>
        </authorList>
    </citation>
    <scope>NUCLEOTIDE SEQUENCE [LARGE SCALE GENOMIC DNA]</scope>
</reference>
<gene>
    <name evidence="2" type="ORF">OsJ_00418</name>
</gene>
<accession>A2ZPD9</accession>
<feature type="compositionally biased region" description="Basic residues" evidence="1">
    <location>
        <begin position="231"/>
        <end position="240"/>
    </location>
</feature>
<protein>
    <recommendedName>
        <fullName evidence="3">DUF674 family protein</fullName>
    </recommendedName>
</protein>
<name>A2ZPD9_ORYSJ</name>
<proteinExistence type="predicted"/>
<reference evidence="2" key="2">
    <citation type="submission" date="2008-12" db="EMBL/GenBank/DDBJ databases">
        <title>Improved gene annotation of the rice (Oryza sativa) genomes.</title>
        <authorList>
            <person name="Wang J."/>
            <person name="Li R."/>
            <person name="Fan W."/>
            <person name="Huang Q."/>
            <person name="Zhang J."/>
            <person name="Zhou Y."/>
            <person name="Hu Y."/>
            <person name="Zi S."/>
            <person name="Li J."/>
            <person name="Ni P."/>
            <person name="Zheng H."/>
            <person name="Zhang Y."/>
            <person name="Zhao M."/>
            <person name="Hao Q."/>
            <person name="McDermott J."/>
            <person name="Samudrala R."/>
            <person name="Kristiansen K."/>
            <person name="Wong G.K.-S."/>
        </authorList>
    </citation>
    <scope>NUCLEOTIDE SEQUENCE</scope>
</reference>
<organism evidence="2">
    <name type="scientific">Oryza sativa subsp. japonica</name>
    <name type="common">Rice</name>
    <dbReference type="NCBI Taxonomy" id="39947"/>
    <lineage>
        <taxon>Eukaryota</taxon>
        <taxon>Viridiplantae</taxon>
        <taxon>Streptophyta</taxon>
        <taxon>Embryophyta</taxon>
        <taxon>Tracheophyta</taxon>
        <taxon>Spermatophyta</taxon>
        <taxon>Magnoliopsida</taxon>
        <taxon>Liliopsida</taxon>
        <taxon>Poales</taxon>
        <taxon>Poaceae</taxon>
        <taxon>BOP clade</taxon>
        <taxon>Oryzoideae</taxon>
        <taxon>Oryzeae</taxon>
        <taxon>Oryzinae</taxon>
        <taxon>Oryza</taxon>
        <taxon>Oryza sativa</taxon>
    </lineage>
</organism>
<dbReference type="AlphaFoldDB" id="A2ZPD9"/>
<evidence type="ECO:0000256" key="1">
    <source>
        <dbReference type="SAM" id="MobiDB-lite"/>
    </source>
</evidence>
<sequence>MGNAAAVPSSCASADAAPSTTPTIKLLIAKEAQVVLFAEAGKDVVDFLVGLLAMPVGAVVKLLAGENALGGVANVYASVRRMDAAYMQSAEAPDAFAKPGAGEPLLGGNRRWVPVPRPAPAGPGAAAFPPFGAGMSSDTGCRCSTCLAAAQTGKGFVRDVVTYTVMDDLTFMPMSSISSIALLSKLGVEDLSALEEKTVKIGYQEGLEILKASLQSKTVLTDVFLNRKKKARAGDKHHRSGDKNVDARATSEKKDAAAAVQMEKSAPPMPHDFDV</sequence>
<dbReference type="PANTHER" id="PTHR33103:SF40">
    <property type="entry name" value="OS01G0153600 PROTEIN"/>
    <property type="match status" value="1"/>
</dbReference>
<evidence type="ECO:0000313" key="2">
    <source>
        <dbReference type="EMBL" id="EAZ10586.1"/>
    </source>
</evidence>
<dbReference type="Proteomes" id="UP000007752">
    <property type="component" value="Chromosome 1"/>
</dbReference>
<dbReference type="InterPro" id="IPR007750">
    <property type="entry name" value="DUF674"/>
</dbReference>